<organism evidence="2 3">
    <name type="scientific">Draconibacterium aestuarii</name>
    <dbReference type="NCBI Taxonomy" id="2998507"/>
    <lineage>
        <taxon>Bacteria</taxon>
        <taxon>Pseudomonadati</taxon>
        <taxon>Bacteroidota</taxon>
        <taxon>Bacteroidia</taxon>
        <taxon>Marinilabiliales</taxon>
        <taxon>Prolixibacteraceae</taxon>
        <taxon>Draconibacterium</taxon>
    </lineage>
</organism>
<accession>A0A9X3FCQ2</accession>
<sequence>MKKALLLVFILSSLLGKAQNFEYQVLFEGIGDNREFTAMYALPQTIMGTRGAFELGVNIDNHRLRGGLSHLLEFGSNIDSQKPKLTLYYQFTDDQKEFIFGAFPRRNKLNFPLAMLTDTLLYYRPNIEGLLGEVRWDWGKQNGFVDWVGRQSTERREQFMAGSSGEIFYKNLFIENYILMYHNAHTKLNLPGNHIKDYFGYAVRGGIRTSDESVLQGDIKAGILFSSYRERSVTEGYITGTSFFAEANGRYKNVGIKSVLNTGAGHNFGFGDTYYRANDYWRTDLIWYFINHENVKGKFNISMHLVDWDTLDQQQQISVIYVFGK</sequence>
<dbReference type="EMBL" id="JAPOHD010000063">
    <property type="protein sequence ID" value="MCY1722741.1"/>
    <property type="molecule type" value="Genomic_DNA"/>
</dbReference>
<feature type="chain" id="PRO_5040726099" description="Porin" evidence="1">
    <location>
        <begin position="19"/>
        <end position="325"/>
    </location>
</feature>
<keyword evidence="1" id="KW-0732">Signal</keyword>
<reference evidence="2" key="1">
    <citation type="submission" date="2022-11" db="EMBL/GenBank/DDBJ databases">
        <title>Marilongibacter aestuarii gen. nov., sp. nov., isolated from tidal flat sediment.</title>
        <authorList>
            <person name="Jiayan W."/>
        </authorList>
    </citation>
    <scope>NUCLEOTIDE SEQUENCE</scope>
    <source>
        <strain evidence="2">Z1-6</strain>
    </source>
</reference>
<dbReference type="Proteomes" id="UP001145087">
    <property type="component" value="Unassembled WGS sequence"/>
</dbReference>
<name>A0A9X3FCQ2_9BACT</name>
<dbReference type="AlphaFoldDB" id="A0A9X3FCQ2"/>
<comment type="caution">
    <text evidence="2">The sequence shown here is derived from an EMBL/GenBank/DDBJ whole genome shotgun (WGS) entry which is preliminary data.</text>
</comment>
<evidence type="ECO:0000256" key="1">
    <source>
        <dbReference type="SAM" id="SignalP"/>
    </source>
</evidence>
<keyword evidence="3" id="KW-1185">Reference proteome</keyword>
<evidence type="ECO:0008006" key="4">
    <source>
        <dbReference type="Google" id="ProtNLM"/>
    </source>
</evidence>
<protein>
    <recommendedName>
        <fullName evidence="4">Porin</fullName>
    </recommendedName>
</protein>
<proteinExistence type="predicted"/>
<evidence type="ECO:0000313" key="2">
    <source>
        <dbReference type="EMBL" id="MCY1722741.1"/>
    </source>
</evidence>
<feature type="signal peptide" evidence="1">
    <location>
        <begin position="1"/>
        <end position="18"/>
    </location>
</feature>
<evidence type="ECO:0000313" key="3">
    <source>
        <dbReference type="Proteomes" id="UP001145087"/>
    </source>
</evidence>
<dbReference type="RefSeq" id="WP_343335067.1">
    <property type="nucleotide sequence ID" value="NZ_JAPOHD010000063.1"/>
</dbReference>
<gene>
    <name evidence="2" type="ORF">OU798_20495</name>
</gene>